<evidence type="ECO:0000313" key="3">
    <source>
        <dbReference type="Proteomes" id="UP001216510"/>
    </source>
</evidence>
<evidence type="ECO:0000259" key="1">
    <source>
        <dbReference type="PROSITE" id="PS51833"/>
    </source>
</evidence>
<dbReference type="InterPro" id="IPR013976">
    <property type="entry name" value="HDOD"/>
</dbReference>
<dbReference type="PROSITE" id="PS51833">
    <property type="entry name" value="HDOD"/>
    <property type="match status" value="1"/>
</dbReference>
<dbReference type="EMBL" id="CP119083">
    <property type="protein sequence ID" value="WEF31159.1"/>
    <property type="molecule type" value="Genomic_DNA"/>
</dbReference>
<evidence type="ECO:0000313" key="2">
    <source>
        <dbReference type="EMBL" id="WEF31159.1"/>
    </source>
</evidence>
<dbReference type="NCBIfam" id="TIGR00277">
    <property type="entry name" value="HDIG"/>
    <property type="match status" value="1"/>
</dbReference>
<dbReference type="PANTHER" id="PTHR33525:SF3">
    <property type="entry name" value="RIBONUCLEASE Y"/>
    <property type="match status" value="1"/>
</dbReference>
<protein>
    <submittedName>
        <fullName evidence="2">HDOD domain-containing protein</fullName>
    </submittedName>
</protein>
<dbReference type="PANTHER" id="PTHR33525">
    <property type="match status" value="1"/>
</dbReference>
<proteinExistence type="predicted"/>
<feature type="domain" description="HDOD" evidence="1">
    <location>
        <begin position="17"/>
        <end position="211"/>
    </location>
</feature>
<dbReference type="SMART" id="SM00471">
    <property type="entry name" value="HDc"/>
    <property type="match status" value="1"/>
</dbReference>
<name>A0ABY8B9V7_9BURK</name>
<accession>A0ABY8B9V7</accession>
<keyword evidence="3" id="KW-1185">Reference proteome</keyword>
<dbReference type="InterPro" id="IPR006675">
    <property type="entry name" value="HDIG_dom"/>
</dbReference>
<dbReference type="CDD" id="cd00077">
    <property type="entry name" value="HDc"/>
    <property type="match status" value="1"/>
</dbReference>
<gene>
    <name evidence="2" type="ORF">PX653_17000</name>
</gene>
<dbReference type="Gene3D" id="1.10.3210.10">
    <property type="entry name" value="Hypothetical protein af1432"/>
    <property type="match status" value="1"/>
</dbReference>
<dbReference type="Pfam" id="PF08668">
    <property type="entry name" value="HDOD"/>
    <property type="match status" value="1"/>
</dbReference>
<dbReference type="RefSeq" id="WP_277413943.1">
    <property type="nucleotide sequence ID" value="NZ_CP119083.1"/>
</dbReference>
<dbReference type="Proteomes" id="UP001216510">
    <property type="component" value="Chromosome"/>
</dbReference>
<dbReference type="InterPro" id="IPR052340">
    <property type="entry name" value="RNase_Y/CdgJ"/>
</dbReference>
<organism evidence="2 3">
    <name type="scientific">Pseudoduganella chitinolytica</name>
    <dbReference type="NCBI Taxonomy" id="34070"/>
    <lineage>
        <taxon>Bacteria</taxon>
        <taxon>Pseudomonadati</taxon>
        <taxon>Pseudomonadota</taxon>
        <taxon>Betaproteobacteria</taxon>
        <taxon>Burkholderiales</taxon>
        <taxon>Oxalobacteraceae</taxon>
        <taxon>Telluria group</taxon>
        <taxon>Pseudoduganella</taxon>
    </lineage>
</organism>
<sequence>MNAALTYDEVVEGLGDLPSLPAVVMELLNSIDQEDVDIGLLARKVSHDQALTAKTLRLANSSAYGFQVKVTTIQQAITYLGFETTRNLITAAAVTGCFAEGKCAGFDHKAFWRHSIGSAACAKVLARHMRFNQDYAFTAGLLHDIGRLVLVSGFPRHYERVLAWRAQHDSTLLLAERTVLGIDHVEAGLALAEHWNFSDTMRLAIGGHHAPTRPGPASLPRSSTWRTSSPMRSTWHKWRRNWCHRCRTWPGRPCTWTRPRAAICCARRKCSMRRLRWRCWPELRRAGKKKASP</sequence>
<reference evidence="2 3" key="1">
    <citation type="submission" date="2023-02" db="EMBL/GenBank/DDBJ databases">
        <title>Gemone sequence of Telluria chitinolytica ACM 3522T.</title>
        <authorList>
            <person name="Frediansyah A."/>
            <person name="Miess H."/>
            <person name="Gross H."/>
        </authorList>
    </citation>
    <scope>NUCLEOTIDE SEQUENCE [LARGE SCALE GENOMIC DNA]</scope>
    <source>
        <strain evidence="2 3">ACM 3522</strain>
    </source>
</reference>
<dbReference type="InterPro" id="IPR003607">
    <property type="entry name" value="HD/PDEase_dom"/>
</dbReference>
<dbReference type="SUPFAM" id="SSF109604">
    <property type="entry name" value="HD-domain/PDEase-like"/>
    <property type="match status" value="1"/>
</dbReference>